<sequence length="690" mass="76200">MRTGASQSNPGAKGRQLVIDDLAEQRERRRLAALRSYDILDTPREKDFDDIAALAARVCATPIAVVNLIEDNRQFFKAEVGLGVRETPFDSSFCARAILEDDFLIVPDARDDHRFKSNPLVTGEPHLRFYAGAVLKTSDDLPIGTVCVLGFEPQELDALQQDTLKILARQVMVQLELRKALKEKAREADVQRRLSERRLARVTAMEQQDERSRNAQAAGRIGTFELDVKTNAMLVSREFCRIFGIPERASYLATEIEDRVIQEDRVMRSNLINRRDGTASPDVDYRIIRADDEELRWISRRARFVHDDKGEISRMVGVVFDTTDAKLKETKKAALLKLGDALRSASSVHEINTIAAEILADGLCVMRAGYAAIDRSDDGIALAFDYASPGTSSIAGRHVLSDFPASMERLRQGETLAIEDITCCPWLEQEWEIYRSLGVAAMLKIPILKGGNLVGVFFAHEEKPRGWSQDEMDFARGVADRTYAALAKVQAEEEQELLNHELSHRLKNTMAMVQALAGQTLKDVTEKEAVNAFIARLHALGAAHDVLLQQNRSVARMRDVIEKVLGLHAEGNRICLEGPDLALGPKAGLSLSLLLHELATNALKYGALSNDVGQVSVQWQIADLDGVATLSMTWTESGGPPVVEPTRKGFGSRLIRMGLAGNGNSHKQYHASGLIASFSAPLATIQETDG</sequence>
<evidence type="ECO:0000256" key="4">
    <source>
        <dbReference type="ARBA" id="ARBA00022553"/>
    </source>
</evidence>
<dbReference type="SUPFAM" id="SSF55781">
    <property type="entry name" value="GAF domain-like"/>
    <property type="match status" value="2"/>
</dbReference>
<keyword evidence="5" id="KW-0285">Flavoprotein</keyword>
<dbReference type="Pfam" id="PF07536">
    <property type="entry name" value="HWE_HK"/>
    <property type="match status" value="1"/>
</dbReference>
<keyword evidence="9 12" id="KW-0418">Kinase</keyword>
<dbReference type="InterPro" id="IPR000700">
    <property type="entry name" value="PAS-assoc_C"/>
</dbReference>
<evidence type="ECO:0000256" key="5">
    <source>
        <dbReference type="ARBA" id="ARBA00022630"/>
    </source>
</evidence>
<dbReference type="EC" id="2.7.13.3" evidence="2"/>
<dbReference type="SUPFAM" id="SSF55785">
    <property type="entry name" value="PYP-like sensor domain (PAS domain)"/>
    <property type="match status" value="1"/>
</dbReference>
<comment type="caution">
    <text evidence="12">The sequence shown here is derived from an EMBL/GenBank/DDBJ whole genome shotgun (WGS) entry which is preliminary data.</text>
</comment>
<dbReference type="InterPro" id="IPR013655">
    <property type="entry name" value="PAS_fold_3"/>
</dbReference>
<dbReference type="PANTHER" id="PTHR43102">
    <property type="entry name" value="SLR1143 PROTEIN"/>
    <property type="match status" value="1"/>
</dbReference>
<dbReference type="OrthoDB" id="341208at2"/>
<accession>A0A1Q9A6R8</accession>
<evidence type="ECO:0000256" key="6">
    <source>
        <dbReference type="ARBA" id="ARBA00022643"/>
    </source>
</evidence>
<keyword evidence="4" id="KW-0597">Phosphoprotein</keyword>
<reference evidence="12 13" key="1">
    <citation type="submission" date="2016-09" db="EMBL/GenBank/DDBJ databases">
        <title>Rhizobium oryziradicis sp. nov., isolated from the root of rice.</title>
        <authorList>
            <person name="Zhao J."/>
            <person name="Zhang X."/>
        </authorList>
    </citation>
    <scope>NUCLEOTIDE SEQUENCE [LARGE SCALE GENOMIC DNA]</scope>
    <source>
        <strain evidence="12 13">14971</strain>
    </source>
</reference>
<protein>
    <recommendedName>
        <fullName evidence="3">Blue-light-activated histidine kinase</fullName>
        <ecNumber evidence="2">2.7.13.3</ecNumber>
    </recommendedName>
</protein>
<dbReference type="EMBL" id="MKIN01000021">
    <property type="protein sequence ID" value="OLP50280.1"/>
    <property type="molecule type" value="Genomic_DNA"/>
</dbReference>
<dbReference type="AlphaFoldDB" id="A0A1Q9A6R8"/>
<evidence type="ECO:0000256" key="8">
    <source>
        <dbReference type="ARBA" id="ARBA00022741"/>
    </source>
</evidence>
<name>A0A1Q9A6R8_9HYPH</name>
<evidence type="ECO:0000256" key="1">
    <source>
        <dbReference type="ARBA" id="ARBA00000085"/>
    </source>
</evidence>
<keyword evidence="13" id="KW-1185">Reference proteome</keyword>
<gene>
    <name evidence="12" type="ORF">BJF91_13255</name>
</gene>
<dbReference type="PANTHER" id="PTHR43102:SF2">
    <property type="entry name" value="GAF DOMAIN-CONTAINING PROTEIN"/>
    <property type="match status" value="1"/>
</dbReference>
<dbReference type="InterPro" id="IPR000014">
    <property type="entry name" value="PAS"/>
</dbReference>
<dbReference type="Gene3D" id="3.30.450.20">
    <property type="entry name" value="PAS domain"/>
    <property type="match status" value="1"/>
</dbReference>
<evidence type="ECO:0000256" key="2">
    <source>
        <dbReference type="ARBA" id="ARBA00012438"/>
    </source>
</evidence>
<keyword evidence="7" id="KW-0808">Transferase</keyword>
<dbReference type="InterPro" id="IPR011102">
    <property type="entry name" value="Sig_transdc_His_kinase_HWE"/>
</dbReference>
<dbReference type="STRING" id="887144.BJF91_13255"/>
<evidence type="ECO:0000256" key="10">
    <source>
        <dbReference type="ARBA" id="ARBA00022840"/>
    </source>
</evidence>
<keyword evidence="8" id="KW-0547">Nucleotide-binding</keyword>
<organism evidence="12 13">
    <name type="scientific">Allorhizobium taibaishanense</name>
    <dbReference type="NCBI Taxonomy" id="887144"/>
    <lineage>
        <taxon>Bacteria</taxon>
        <taxon>Pseudomonadati</taxon>
        <taxon>Pseudomonadota</taxon>
        <taxon>Alphaproteobacteria</taxon>
        <taxon>Hyphomicrobiales</taxon>
        <taxon>Rhizobiaceae</taxon>
        <taxon>Rhizobium/Agrobacterium group</taxon>
        <taxon>Allorhizobium</taxon>
    </lineage>
</organism>
<proteinExistence type="predicted"/>
<keyword evidence="6" id="KW-0288">FMN</keyword>
<dbReference type="Proteomes" id="UP000185598">
    <property type="component" value="Unassembled WGS sequence"/>
</dbReference>
<dbReference type="Pfam" id="PF08447">
    <property type="entry name" value="PAS_3"/>
    <property type="match status" value="1"/>
</dbReference>
<dbReference type="PROSITE" id="PS50113">
    <property type="entry name" value="PAC"/>
    <property type="match status" value="1"/>
</dbReference>
<dbReference type="GO" id="GO:0004673">
    <property type="term" value="F:protein histidine kinase activity"/>
    <property type="evidence" value="ECO:0007669"/>
    <property type="project" value="UniProtKB-EC"/>
</dbReference>
<dbReference type="CDD" id="cd00130">
    <property type="entry name" value="PAS"/>
    <property type="match status" value="1"/>
</dbReference>
<evidence type="ECO:0000256" key="3">
    <source>
        <dbReference type="ARBA" id="ARBA00021740"/>
    </source>
</evidence>
<evidence type="ECO:0000256" key="7">
    <source>
        <dbReference type="ARBA" id="ARBA00022679"/>
    </source>
</evidence>
<keyword evidence="10" id="KW-0067">ATP-binding</keyword>
<comment type="catalytic activity">
    <reaction evidence="1">
        <text>ATP + protein L-histidine = ADP + protein N-phospho-L-histidine.</text>
        <dbReference type="EC" id="2.7.13.3"/>
    </reaction>
</comment>
<dbReference type="InterPro" id="IPR035965">
    <property type="entry name" value="PAS-like_dom_sf"/>
</dbReference>
<dbReference type="SMART" id="SM00065">
    <property type="entry name" value="GAF"/>
    <property type="match status" value="2"/>
</dbReference>
<dbReference type="GO" id="GO:0005524">
    <property type="term" value="F:ATP binding"/>
    <property type="evidence" value="ECO:0007669"/>
    <property type="project" value="UniProtKB-KW"/>
</dbReference>
<dbReference type="Gene3D" id="3.30.450.40">
    <property type="match status" value="2"/>
</dbReference>
<feature type="domain" description="PAC" evidence="11">
    <location>
        <begin position="281"/>
        <end position="334"/>
    </location>
</feature>
<dbReference type="InterPro" id="IPR003018">
    <property type="entry name" value="GAF"/>
</dbReference>
<dbReference type="Pfam" id="PF01590">
    <property type="entry name" value="GAF"/>
    <property type="match status" value="2"/>
</dbReference>
<evidence type="ECO:0000256" key="9">
    <source>
        <dbReference type="ARBA" id="ARBA00022777"/>
    </source>
</evidence>
<evidence type="ECO:0000313" key="13">
    <source>
        <dbReference type="Proteomes" id="UP000185598"/>
    </source>
</evidence>
<evidence type="ECO:0000259" key="11">
    <source>
        <dbReference type="PROSITE" id="PS50113"/>
    </source>
</evidence>
<dbReference type="RefSeq" id="WP_075614172.1">
    <property type="nucleotide sequence ID" value="NZ_JACIED010000003.1"/>
</dbReference>
<evidence type="ECO:0000313" key="12">
    <source>
        <dbReference type="EMBL" id="OLP50280.1"/>
    </source>
</evidence>
<dbReference type="SMART" id="SM00911">
    <property type="entry name" value="HWE_HK"/>
    <property type="match status" value="1"/>
</dbReference>
<dbReference type="InterPro" id="IPR029016">
    <property type="entry name" value="GAF-like_dom_sf"/>
</dbReference>